<keyword evidence="5 9" id="KW-1133">Transmembrane helix</keyword>
<dbReference type="Gene3D" id="3.10.20.310">
    <property type="entry name" value="membrane protein fhac"/>
    <property type="match status" value="1"/>
</dbReference>
<dbReference type="PROSITE" id="PS51779">
    <property type="entry name" value="POTRA"/>
    <property type="match status" value="1"/>
</dbReference>
<feature type="compositionally biased region" description="Pro residues" evidence="8">
    <location>
        <begin position="1"/>
        <end position="10"/>
    </location>
</feature>
<feature type="compositionally biased region" description="Low complexity" evidence="8">
    <location>
        <begin position="92"/>
        <end position="107"/>
    </location>
</feature>
<feature type="domain" description="POTRA" evidence="10">
    <location>
        <begin position="157"/>
        <end position="226"/>
    </location>
</feature>
<evidence type="ECO:0000313" key="12">
    <source>
        <dbReference type="Proteomes" id="UP000632740"/>
    </source>
</evidence>
<comment type="subcellular location">
    <subcellularLocation>
        <location evidence="1">Membrane</location>
    </subcellularLocation>
</comment>
<accession>A0A919P475</accession>
<keyword evidence="12" id="KW-1185">Reference proteome</keyword>
<dbReference type="AlphaFoldDB" id="A0A919P475"/>
<evidence type="ECO:0000256" key="9">
    <source>
        <dbReference type="SAM" id="Phobius"/>
    </source>
</evidence>
<comment type="caution">
    <text evidence="11">The sequence shown here is derived from an EMBL/GenBank/DDBJ whole genome shotgun (WGS) entry which is preliminary data.</text>
</comment>
<dbReference type="GO" id="GO:0051301">
    <property type="term" value="P:cell division"/>
    <property type="evidence" value="ECO:0007669"/>
    <property type="project" value="UniProtKB-KW"/>
</dbReference>
<dbReference type="PANTHER" id="PTHR37820">
    <property type="entry name" value="CELL DIVISION PROTEIN DIVIB"/>
    <property type="match status" value="1"/>
</dbReference>
<gene>
    <name evidence="11" type="ORF">Cch01nite_38800</name>
</gene>
<evidence type="ECO:0000256" key="1">
    <source>
        <dbReference type="ARBA" id="ARBA00004370"/>
    </source>
</evidence>
<evidence type="ECO:0000256" key="2">
    <source>
        <dbReference type="ARBA" id="ARBA00022475"/>
    </source>
</evidence>
<dbReference type="InterPro" id="IPR005548">
    <property type="entry name" value="Cell_div_FtsQ/DivIB_C"/>
</dbReference>
<organism evidence="11 12">
    <name type="scientific">Cellulomonas chitinilytica</name>
    <dbReference type="NCBI Taxonomy" id="398759"/>
    <lineage>
        <taxon>Bacteria</taxon>
        <taxon>Bacillati</taxon>
        <taxon>Actinomycetota</taxon>
        <taxon>Actinomycetes</taxon>
        <taxon>Micrococcales</taxon>
        <taxon>Cellulomonadaceae</taxon>
        <taxon>Cellulomonas</taxon>
    </lineage>
</organism>
<dbReference type="Pfam" id="PF03799">
    <property type="entry name" value="FtsQ_DivIB_C"/>
    <property type="match status" value="1"/>
</dbReference>
<evidence type="ECO:0000313" key="11">
    <source>
        <dbReference type="EMBL" id="GIG23156.1"/>
    </source>
</evidence>
<keyword evidence="6 9" id="KW-0472">Membrane</keyword>
<dbReference type="Proteomes" id="UP000632740">
    <property type="component" value="Unassembled WGS sequence"/>
</dbReference>
<proteinExistence type="predicted"/>
<dbReference type="PANTHER" id="PTHR37820:SF1">
    <property type="entry name" value="CELL DIVISION PROTEIN FTSQ"/>
    <property type="match status" value="1"/>
</dbReference>
<dbReference type="GO" id="GO:0005886">
    <property type="term" value="C:plasma membrane"/>
    <property type="evidence" value="ECO:0007669"/>
    <property type="project" value="TreeGrafter"/>
</dbReference>
<evidence type="ECO:0000256" key="7">
    <source>
        <dbReference type="ARBA" id="ARBA00023306"/>
    </source>
</evidence>
<dbReference type="Pfam" id="PF08478">
    <property type="entry name" value="POTRA_1"/>
    <property type="match status" value="1"/>
</dbReference>
<keyword evidence="3" id="KW-0132">Cell division</keyword>
<keyword evidence="2" id="KW-1003">Cell membrane</keyword>
<dbReference type="InterPro" id="IPR013685">
    <property type="entry name" value="POTRA_FtsQ_type"/>
</dbReference>
<evidence type="ECO:0000259" key="10">
    <source>
        <dbReference type="PROSITE" id="PS51779"/>
    </source>
</evidence>
<keyword evidence="4 9" id="KW-0812">Transmembrane</keyword>
<sequence length="357" mass="37023">MSPSRPPRPRVTPSERPAGPRPAVDAGAPRPDSDASARRSAPVSPVRRVASPDPGRSAGDRGDAGRATPRPKPASPSPVSTDSAPTPFGRAVTTYTGGRGGPVVRPPVVSTTSVARFAERARARRTVARRKVLLTACGAAVVAALGWLLLLSPVLVLEPAEVEVRGAGTVVAVDQVLAVVDVHAGTPLPRLDTVGLRDRVLEVPGVREARVTRAWPHGLTVVLVAREPVAAVPEPAKDGTGPGFALLDMDGVQVGRVDAAPEGLPVVDVPVGDKRALRAVLTVLQQLPADLLAQVAAVSAHTQDRVTMMLRDGVEVDWGSAVETPLKIAVLSTLRASPATQGATVFDVSAPRLPITR</sequence>
<reference evidence="11" key="1">
    <citation type="submission" date="2021-01" db="EMBL/GenBank/DDBJ databases">
        <title>Whole genome shotgun sequence of Cellulomonas chitinilytica NBRC 110799.</title>
        <authorList>
            <person name="Komaki H."/>
            <person name="Tamura T."/>
        </authorList>
    </citation>
    <scope>NUCLEOTIDE SEQUENCE</scope>
    <source>
        <strain evidence="11">NBRC 110799</strain>
    </source>
</reference>
<evidence type="ECO:0000256" key="3">
    <source>
        <dbReference type="ARBA" id="ARBA00022618"/>
    </source>
</evidence>
<dbReference type="InterPro" id="IPR050487">
    <property type="entry name" value="FtsQ_DivIB"/>
</dbReference>
<feature type="compositionally biased region" description="Low complexity" evidence="8">
    <location>
        <begin position="38"/>
        <end position="57"/>
    </location>
</feature>
<evidence type="ECO:0000256" key="6">
    <source>
        <dbReference type="ARBA" id="ARBA00023136"/>
    </source>
</evidence>
<dbReference type="InterPro" id="IPR034746">
    <property type="entry name" value="POTRA"/>
</dbReference>
<keyword evidence="7" id="KW-0131">Cell cycle</keyword>
<evidence type="ECO:0000256" key="5">
    <source>
        <dbReference type="ARBA" id="ARBA00022989"/>
    </source>
</evidence>
<protein>
    <recommendedName>
        <fullName evidence="10">POTRA domain-containing protein</fullName>
    </recommendedName>
</protein>
<feature type="region of interest" description="Disordered" evidence="8">
    <location>
        <begin position="1"/>
        <end position="107"/>
    </location>
</feature>
<dbReference type="EMBL" id="BONK01000016">
    <property type="protein sequence ID" value="GIG23156.1"/>
    <property type="molecule type" value="Genomic_DNA"/>
</dbReference>
<evidence type="ECO:0000256" key="4">
    <source>
        <dbReference type="ARBA" id="ARBA00022692"/>
    </source>
</evidence>
<name>A0A919P475_9CELL</name>
<evidence type="ECO:0000256" key="8">
    <source>
        <dbReference type="SAM" id="MobiDB-lite"/>
    </source>
</evidence>
<feature type="transmembrane region" description="Helical" evidence="9">
    <location>
        <begin position="132"/>
        <end position="156"/>
    </location>
</feature>